<keyword evidence="12" id="KW-1185">Reference proteome</keyword>
<evidence type="ECO:0000256" key="5">
    <source>
        <dbReference type="ARBA" id="ARBA00023002"/>
    </source>
</evidence>
<dbReference type="STRING" id="492660.SAMN05192566_0174"/>
<evidence type="ECO:0000256" key="9">
    <source>
        <dbReference type="HAMAP-Rule" id="MF_00956"/>
    </source>
</evidence>
<feature type="binding site" evidence="9">
    <location>
        <begin position="106"/>
        <end position="109"/>
    </location>
    <ligand>
        <name>NADP(+)</name>
        <dbReference type="ChEBI" id="CHEBI:58349"/>
    </ligand>
</feature>
<feature type="binding site" evidence="9">
    <location>
        <position position="210"/>
    </location>
    <ligand>
        <name>substrate</name>
    </ligand>
</feature>
<dbReference type="InterPro" id="IPR036291">
    <property type="entry name" value="NAD(P)-bd_dom_sf"/>
</dbReference>
<keyword evidence="5 9" id="KW-0560">Oxidoreductase</keyword>
<evidence type="ECO:0000256" key="7">
    <source>
        <dbReference type="ARBA" id="ARBA00023268"/>
    </source>
</evidence>
<dbReference type="InterPro" id="IPR001509">
    <property type="entry name" value="Epimerase_deHydtase"/>
</dbReference>
<comment type="pathway">
    <text evidence="1 9">Nucleotide-sugar biosynthesis; GDP-L-fucose biosynthesis via de novo pathway; GDP-L-fucose from GDP-alpha-D-mannose: step 2/2.</text>
</comment>
<keyword evidence="7 9" id="KW-0511">Multifunctional enzyme</keyword>
<evidence type="ECO:0000256" key="3">
    <source>
        <dbReference type="ARBA" id="ARBA00012371"/>
    </source>
</evidence>
<feature type="binding site" evidence="9">
    <location>
        <begin position="164"/>
        <end position="167"/>
    </location>
    <ligand>
        <name>NADP(+)</name>
        <dbReference type="ChEBI" id="CHEBI:58349"/>
    </ligand>
</feature>
<dbReference type="CDD" id="cd05239">
    <property type="entry name" value="GDP_FS_SDR_e"/>
    <property type="match status" value="1"/>
</dbReference>
<evidence type="ECO:0000256" key="4">
    <source>
        <dbReference type="ARBA" id="ARBA00022857"/>
    </source>
</evidence>
<evidence type="ECO:0000259" key="10">
    <source>
        <dbReference type="Pfam" id="PF01370"/>
    </source>
</evidence>
<feature type="binding site" evidence="9">
    <location>
        <position position="203"/>
    </location>
    <ligand>
        <name>substrate</name>
    </ligand>
</feature>
<dbReference type="Gene3D" id="3.40.50.720">
    <property type="entry name" value="NAD(P)-binding Rossmann-like Domain"/>
    <property type="match status" value="1"/>
</dbReference>
<comment type="similarity">
    <text evidence="2 9">Belongs to the NAD(P)-dependent epimerase/dehydratase family. Fucose synthase subfamily.</text>
</comment>
<evidence type="ECO:0000256" key="8">
    <source>
        <dbReference type="ARBA" id="ARBA00051935"/>
    </source>
</evidence>
<dbReference type="AlphaFoldDB" id="A0A1G8Z9P1"/>
<evidence type="ECO:0000313" key="11">
    <source>
        <dbReference type="EMBL" id="SDK11799.1"/>
    </source>
</evidence>
<evidence type="ECO:0000256" key="2">
    <source>
        <dbReference type="ARBA" id="ARBA00005959"/>
    </source>
</evidence>
<dbReference type="GO" id="GO:0050577">
    <property type="term" value="F:GDP-L-fucose synthase activity"/>
    <property type="evidence" value="ECO:0007669"/>
    <property type="project" value="UniProtKB-UniRule"/>
</dbReference>
<dbReference type="RefSeq" id="WP_091468386.1">
    <property type="nucleotide sequence ID" value="NZ_FNFX01000001.1"/>
</dbReference>
<dbReference type="UniPathway" id="UPA00128">
    <property type="reaction ID" value="UER00191"/>
</dbReference>
<dbReference type="GO" id="GO:0042351">
    <property type="term" value="P:'de novo' GDP-L-fucose biosynthetic process"/>
    <property type="evidence" value="ECO:0007669"/>
    <property type="project" value="UniProtKB-UniRule"/>
</dbReference>
<gene>
    <name evidence="9" type="primary">fcl</name>
    <name evidence="11" type="ORF">SAMN05192566_0174</name>
</gene>
<dbReference type="HAMAP" id="MF_00956">
    <property type="entry name" value="GDP_fucose_synth"/>
    <property type="match status" value="1"/>
</dbReference>
<dbReference type="GO" id="GO:0070401">
    <property type="term" value="F:NADP+ binding"/>
    <property type="evidence" value="ECO:0007669"/>
    <property type="project" value="UniProtKB-UniRule"/>
</dbReference>
<feature type="binding site" evidence="9">
    <location>
        <position position="280"/>
    </location>
    <ligand>
        <name>substrate</name>
    </ligand>
</feature>
<dbReference type="PANTHER" id="PTHR43238:SF1">
    <property type="entry name" value="GDP-L-FUCOSE SYNTHASE"/>
    <property type="match status" value="1"/>
</dbReference>
<dbReference type="InterPro" id="IPR028614">
    <property type="entry name" value="GDP_fucose/colitose_synth"/>
</dbReference>
<dbReference type="EC" id="1.1.1.271" evidence="3 9"/>
<organism evidence="11 12">
    <name type="scientific">Methylophilus rhizosphaerae</name>
    <dbReference type="NCBI Taxonomy" id="492660"/>
    <lineage>
        <taxon>Bacteria</taxon>
        <taxon>Pseudomonadati</taxon>
        <taxon>Pseudomonadota</taxon>
        <taxon>Betaproteobacteria</taxon>
        <taxon>Nitrosomonadales</taxon>
        <taxon>Methylophilaceae</taxon>
        <taxon>Methylophilus</taxon>
    </lineage>
</organism>
<accession>A0A1G8Z9P1</accession>
<dbReference type="Proteomes" id="UP000198629">
    <property type="component" value="Unassembled WGS sequence"/>
</dbReference>
<dbReference type="Gene3D" id="3.90.25.10">
    <property type="entry name" value="UDP-galactose 4-epimerase, domain 1"/>
    <property type="match status" value="1"/>
</dbReference>
<keyword evidence="6 9" id="KW-0413">Isomerase</keyword>
<feature type="binding site" evidence="9">
    <location>
        <position position="141"/>
    </location>
    <ligand>
        <name>NADP(+)</name>
        <dbReference type="ChEBI" id="CHEBI:58349"/>
    </ligand>
</feature>
<proteinExistence type="inferred from homology"/>
<dbReference type="FunFam" id="3.40.50.720:FF:000101">
    <property type="entry name" value="GDP-L-fucose synthase"/>
    <property type="match status" value="1"/>
</dbReference>
<feature type="domain" description="NAD-dependent epimerase/dehydratase" evidence="10">
    <location>
        <begin position="7"/>
        <end position="227"/>
    </location>
</feature>
<dbReference type="PANTHER" id="PTHR43238">
    <property type="entry name" value="GDP-L-FUCOSE SYNTHASE"/>
    <property type="match status" value="1"/>
</dbReference>
<dbReference type="SUPFAM" id="SSF51735">
    <property type="entry name" value="NAD(P)-binding Rossmann-fold domains"/>
    <property type="match status" value="1"/>
</dbReference>
<name>A0A1G8Z9P1_9PROT</name>
<dbReference type="OrthoDB" id="9811425at2"/>
<reference evidence="12" key="1">
    <citation type="submission" date="2016-10" db="EMBL/GenBank/DDBJ databases">
        <authorList>
            <person name="Varghese N."/>
            <person name="Submissions S."/>
        </authorList>
    </citation>
    <scope>NUCLEOTIDE SEQUENCE [LARGE SCALE GENOMIC DNA]</scope>
    <source>
        <strain evidence="12">CBMB127</strain>
    </source>
</reference>
<feature type="binding site" evidence="9">
    <location>
        <position position="180"/>
    </location>
    <ligand>
        <name>NADP(+)</name>
        <dbReference type="ChEBI" id="CHEBI:58349"/>
    </ligand>
</feature>
<feature type="site" description="Important for catalytic activity" evidence="9">
    <location>
        <position position="110"/>
    </location>
</feature>
<feature type="binding site" evidence="9">
    <location>
        <begin position="11"/>
        <end position="17"/>
    </location>
    <ligand>
        <name>NADP(+)</name>
        <dbReference type="ChEBI" id="CHEBI:58349"/>
    </ligand>
</feature>
<dbReference type="GO" id="GO:0016853">
    <property type="term" value="F:isomerase activity"/>
    <property type="evidence" value="ECO:0007669"/>
    <property type="project" value="UniProtKB-KW"/>
</dbReference>
<evidence type="ECO:0000256" key="1">
    <source>
        <dbReference type="ARBA" id="ARBA00004883"/>
    </source>
</evidence>
<protein>
    <recommendedName>
        <fullName evidence="3 9">GDP-L-fucose synthase</fullName>
        <ecNumber evidence="3 9">1.1.1.271</ecNumber>
    </recommendedName>
    <alternativeName>
        <fullName evidence="9">GDP-4-keto-6-deoxy-D-mannose-3,5-epimerase-4-reductase</fullName>
    </alternativeName>
</protein>
<sequence length="318" mass="35388">MDKNAKIYIAGHRGLVGSALIRALTKQGYLNLVTRTHAELDLTDQVAVKDFFAAEKPEYVLLAAAKVGGIHANNTYPAEFIHENLAIQTNVIHQSYVNGVKRLLFLGSSCIYPRDCPQPIKEEYLLTGPLEPTNRPYALAKIAGIEMCWSYNRQYGTQYLAVMPTNLYGPGDNYDLQNSHVLPALIRKFHEAKLANNPTVTVWGSGTPRRELLHSDDMAEACLHFLQISPQTLQEKLPTNQPPLINIGCGEDLTIFELAQKVETIVGYQGEIVLDSTKPDGTMRKLLDVSLAKNLGWQARLPLETGIHSVYQQYLSSL</sequence>
<comment type="function">
    <text evidence="9">Catalyzes the two-step NADP-dependent conversion of GDP-4-dehydro-6-deoxy-D-mannose to GDP-fucose, involving an epimerase and a reductase reaction.</text>
</comment>
<evidence type="ECO:0000256" key="6">
    <source>
        <dbReference type="ARBA" id="ARBA00023235"/>
    </source>
</evidence>
<feature type="site" description="Important for catalytic activity" evidence="9">
    <location>
        <position position="108"/>
    </location>
</feature>
<dbReference type="EMBL" id="FNFX01000001">
    <property type="protein sequence ID" value="SDK11799.1"/>
    <property type="molecule type" value="Genomic_DNA"/>
</dbReference>
<feature type="binding site" evidence="9">
    <location>
        <position position="188"/>
    </location>
    <ligand>
        <name>substrate</name>
    </ligand>
</feature>
<evidence type="ECO:0000313" key="12">
    <source>
        <dbReference type="Proteomes" id="UP000198629"/>
    </source>
</evidence>
<dbReference type="Pfam" id="PF01370">
    <property type="entry name" value="Epimerase"/>
    <property type="match status" value="1"/>
</dbReference>
<keyword evidence="4 9" id="KW-0521">NADP</keyword>
<feature type="active site" description="Proton donor/acceptor" evidence="9">
    <location>
        <position position="137"/>
    </location>
</feature>
<comment type="catalytic activity">
    <reaction evidence="8 9">
        <text>GDP-beta-L-fucose + NADP(+) = GDP-4-dehydro-alpha-D-rhamnose + NADPH + H(+)</text>
        <dbReference type="Rhea" id="RHEA:18885"/>
        <dbReference type="ChEBI" id="CHEBI:15378"/>
        <dbReference type="ChEBI" id="CHEBI:57273"/>
        <dbReference type="ChEBI" id="CHEBI:57783"/>
        <dbReference type="ChEBI" id="CHEBI:57964"/>
        <dbReference type="ChEBI" id="CHEBI:58349"/>
        <dbReference type="EC" id="1.1.1.271"/>
    </reaction>
</comment>